<dbReference type="AlphaFoldDB" id="A0A2C5WZB3"/>
<comment type="caution">
    <text evidence="1">The sequence shown here is derived from an EMBL/GenBank/DDBJ whole genome shotgun (WGS) entry which is preliminary data.</text>
</comment>
<evidence type="ECO:0000313" key="1">
    <source>
        <dbReference type="EMBL" id="PHH54149.1"/>
    </source>
</evidence>
<reference evidence="1 2" key="2">
    <citation type="journal article" date="2013" name="IMA Fungus">
        <title>IMA Genome-F 1: Ceratocystis fimbriata: Draft nuclear genome sequence for the plant pathogen, Ceratocystis fimbriata.</title>
        <authorList>
            <person name="Wilken P.M."/>
            <person name="Steenkamp E.T."/>
            <person name="Wingfield M.J."/>
            <person name="de Beer Z.W."/>
            <person name="Wingfield B.D."/>
        </authorList>
    </citation>
    <scope>NUCLEOTIDE SEQUENCE [LARGE SCALE GENOMIC DNA]</scope>
    <source>
        <strain evidence="1 2">CBS 114723</strain>
    </source>
</reference>
<dbReference type="OrthoDB" id="2555959at2759"/>
<organism evidence="1 2">
    <name type="scientific">Ceratocystis fimbriata CBS 114723</name>
    <dbReference type="NCBI Taxonomy" id="1035309"/>
    <lineage>
        <taxon>Eukaryota</taxon>
        <taxon>Fungi</taxon>
        <taxon>Dikarya</taxon>
        <taxon>Ascomycota</taxon>
        <taxon>Pezizomycotina</taxon>
        <taxon>Sordariomycetes</taxon>
        <taxon>Hypocreomycetidae</taxon>
        <taxon>Microascales</taxon>
        <taxon>Ceratocystidaceae</taxon>
        <taxon>Ceratocystis</taxon>
    </lineage>
</organism>
<reference evidence="1 2" key="1">
    <citation type="journal article" date="2013" name="Fungal Biol.">
        <title>Analysis of microsatellite markers in the genome of the plant pathogen Ceratocystis fimbriata.</title>
        <authorList>
            <person name="Simpson M.C."/>
            <person name="Wilken P.M."/>
            <person name="Coetzee M.P."/>
            <person name="Wingfield M.J."/>
            <person name="Wingfield B.D."/>
        </authorList>
    </citation>
    <scope>NUCLEOTIDE SEQUENCE [LARGE SCALE GENOMIC DNA]</scope>
    <source>
        <strain evidence="1 2">CBS 114723</strain>
    </source>
</reference>
<keyword evidence="2" id="KW-1185">Reference proteome</keyword>
<proteinExistence type="predicted"/>
<evidence type="ECO:0000313" key="2">
    <source>
        <dbReference type="Proteomes" id="UP000222788"/>
    </source>
</evidence>
<sequence length="73" mass="8254">MPGRLAGVRQYEDVAYKRLSPNMRAALGLGVIAWGGIGMYVSDRIEERYEAPAEDKAVVEKYTPRVITIDRRQ</sequence>
<dbReference type="Proteomes" id="UP000222788">
    <property type="component" value="Unassembled WGS sequence"/>
</dbReference>
<accession>A0A2C5WZB3</accession>
<dbReference type="EMBL" id="APWK03000031">
    <property type="protein sequence ID" value="PHH54149.1"/>
    <property type="molecule type" value="Genomic_DNA"/>
</dbReference>
<name>A0A2C5WZB3_9PEZI</name>
<dbReference type="STRING" id="1035309.A0A2C5WZB3"/>
<gene>
    <name evidence="1" type="ORF">CFIMG_002120RA</name>
</gene>
<protein>
    <submittedName>
        <fullName evidence="1">Uncharacterized protein</fullName>
    </submittedName>
</protein>